<dbReference type="Pfam" id="PF21476">
    <property type="entry name" value="PF0610-like_N"/>
    <property type="match status" value="1"/>
</dbReference>
<sequence>MGTIRQKLLEVLKDDYYSTKDLSKILPIPEKDIIEHLKEVAKSRVKIKVKNPICKKCGFKFTNLKHFKKPSKCPMCKSTFISEPEFKI</sequence>
<feature type="domain" description="PF0610-like rubredoxin-like zinc beta-ribbon C-terminal" evidence="2">
    <location>
        <begin position="54"/>
        <end position="88"/>
    </location>
</feature>
<dbReference type="InterPro" id="IPR036390">
    <property type="entry name" value="WH_DNA-bd_sf"/>
</dbReference>
<dbReference type="PANTHER" id="PTHR40663">
    <property type="match status" value="1"/>
</dbReference>
<dbReference type="Proteomes" id="UP000001520">
    <property type="component" value="Chromosome"/>
</dbReference>
<feature type="domain" description="PF0610-like winged HTH N-terminal" evidence="1">
    <location>
        <begin position="3"/>
        <end position="43"/>
    </location>
</feature>
<dbReference type="STRING" id="639282.DEFDS_1379"/>
<dbReference type="RefSeq" id="WP_013008086.1">
    <property type="nucleotide sequence ID" value="NC_013939.1"/>
</dbReference>
<dbReference type="OrthoDB" id="9800355at2"/>
<dbReference type="eggNOG" id="COG3357">
    <property type="taxonomic scope" value="Bacteria"/>
</dbReference>
<dbReference type="InterPro" id="IPR049159">
    <property type="entry name" value="PF0610-like_wHTH_N"/>
</dbReference>
<proteinExistence type="predicted"/>
<gene>
    <name evidence="3" type="ordered locus">DEFDS_1379</name>
</gene>
<dbReference type="KEGG" id="ddf:DEFDS_1379"/>
<evidence type="ECO:0000259" key="1">
    <source>
        <dbReference type="Pfam" id="PF21476"/>
    </source>
</evidence>
<dbReference type="SUPFAM" id="SSF46785">
    <property type="entry name" value="Winged helix' DNA-binding domain"/>
    <property type="match status" value="1"/>
</dbReference>
<dbReference type="PANTHER" id="PTHR40663:SF2">
    <property type="entry name" value="TRANSCRIPTIONAL REGULATOR"/>
    <property type="match status" value="1"/>
</dbReference>
<dbReference type="HOGENOM" id="CLU_162441_0_0_0"/>
<evidence type="ECO:0000313" key="4">
    <source>
        <dbReference type="Proteomes" id="UP000001520"/>
    </source>
</evidence>
<dbReference type="InterPro" id="IPR057022">
    <property type="entry name" value="PF0610-like_Zn_ribbon_C"/>
</dbReference>
<reference evidence="3 4" key="1">
    <citation type="journal article" date="2010" name="DNA Res.">
        <title>Bacterial lifestyle in a deep-sea hydrothermal vent chimney revealed by the genome sequence of the thermophilic bacterium Deferribacter desulfuricans SSM1.</title>
        <authorList>
            <person name="Takaki Y."/>
            <person name="Shimamura S."/>
            <person name="Nakagawa S."/>
            <person name="Fukuhara Y."/>
            <person name="Horikawa H."/>
            <person name="Ankai A."/>
            <person name="Harada T."/>
            <person name="Hosoyama A."/>
            <person name="Oguchi A."/>
            <person name="Fukui S."/>
            <person name="Fujita N."/>
            <person name="Takami H."/>
            <person name="Takai K."/>
        </authorList>
    </citation>
    <scope>NUCLEOTIDE SEQUENCE [LARGE SCALE GENOMIC DNA]</scope>
    <source>
        <strain evidence="4">DSM 14783 / JCM 11476 / NBRC 101012 / SSM1</strain>
    </source>
</reference>
<evidence type="ECO:0008006" key="5">
    <source>
        <dbReference type="Google" id="ProtNLM"/>
    </source>
</evidence>
<protein>
    <recommendedName>
        <fullName evidence="5">Transcriptional regulator</fullName>
    </recommendedName>
</protein>
<accession>D3PE17</accession>
<dbReference type="Pfam" id="PF23470">
    <property type="entry name" value="Zn_ribbon_PF0610"/>
    <property type="match status" value="1"/>
</dbReference>
<dbReference type="InterPro" id="IPR038767">
    <property type="entry name" value="PF0610-like"/>
</dbReference>
<evidence type="ECO:0000313" key="3">
    <source>
        <dbReference type="EMBL" id="BAI80840.1"/>
    </source>
</evidence>
<organism evidence="3 4">
    <name type="scientific">Deferribacter desulfuricans (strain DSM 14783 / JCM 11476 / NBRC 101012 / SSM1)</name>
    <dbReference type="NCBI Taxonomy" id="639282"/>
    <lineage>
        <taxon>Bacteria</taxon>
        <taxon>Pseudomonadati</taxon>
        <taxon>Deferribacterota</taxon>
        <taxon>Deferribacteres</taxon>
        <taxon>Deferribacterales</taxon>
        <taxon>Deferribacteraceae</taxon>
        <taxon>Deferribacter</taxon>
    </lineage>
</organism>
<name>D3PE17_DEFDS</name>
<dbReference type="EMBL" id="AP011529">
    <property type="protein sequence ID" value="BAI80840.1"/>
    <property type="molecule type" value="Genomic_DNA"/>
</dbReference>
<dbReference type="AlphaFoldDB" id="D3PE17"/>
<evidence type="ECO:0000259" key="2">
    <source>
        <dbReference type="Pfam" id="PF23470"/>
    </source>
</evidence>
<keyword evidence="4" id="KW-1185">Reference proteome</keyword>